<name>A0A1D8QXP2_9PROT</name>
<dbReference type="Gene3D" id="3.40.50.1110">
    <property type="entry name" value="SGNH hydrolase"/>
    <property type="match status" value="1"/>
</dbReference>
<dbReference type="EMBL" id="CP015164">
    <property type="protein sequence ID" value="AOW47111.1"/>
    <property type="molecule type" value="Genomic_DNA"/>
</dbReference>
<keyword evidence="3" id="KW-1185">Reference proteome</keyword>
<dbReference type="InterPro" id="IPR036514">
    <property type="entry name" value="SGNH_hydro_sf"/>
</dbReference>
<evidence type="ECO:0000256" key="1">
    <source>
        <dbReference type="SAM" id="MobiDB-lite"/>
    </source>
</evidence>
<dbReference type="Proteomes" id="UP000175973">
    <property type="component" value="Chromosome"/>
</dbReference>
<evidence type="ECO:0008006" key="4">
    <source>
        <dbReference type="Google" id="ProtNLM"/>
    </source>
</evidence>
<evidence type="ECO:0000313" key="2">
    <source>
        <dbReference type="EMBL" id="AOW47111.1"/>
    </source>
</evidence>
<reference evidence="3" key="1">
    <citation type="submission" date="2016-04" db="EMBL/GenBank/DDBJ databases">
        <authorList>
            <person name="Jeon C.O."/>
            <person name="Cho G.Y."/>
            <person name="Jeong H.I."/>
            <person name="Kim K.H."/>
        </authorList>
    </citation>
    <scope>NUCLEOTIDE SEQUENCE [LARGE SCALE GENOMIC DNA]</scope>
    <source>
        <strain evidence="3">LMG 1590</strain>
    </source>
</reference>
<protein>
    <recommendedName>
        <fullName evidence="4">SGNH hydrolase-type esterase domain-containing protein</fullName>
    </recommendedName>
</protein>
<gene>
    <name evidence="2" type="ORF">A4S02_10450</name>
</gene>
<accession>A0A1D8QXP2</accession>
<feature type="region of interest" description="Disordered" evidence="1">
    <location>
        <begin position="1"/>
        <end position="35"/>
    </location>
</feature>
<evidence type="ECO:0000313" key="3">
    <source>
        <dbReference type="Proteomes" id="UP000175973"/>
    </source>
</evidence>
<sequence length="864" mass="92528">MADTTPSTPYGSPYFSSVKADNIDPQSNIGAGDTSVPLSDVADAVTSIGKPNGVATLDQDSQLILHGKSALGVTPATAASGTTPATPAKLKPLLPLDETATVGNAGNTLGDAVSQAAGAVQAAGGDASETVSIAKGATTSRVMSDRQADIVSIADFSGTTVTDQFIAADKAGRGKITIPAGTDLALDGSDDLSAANHSIPVTDDKTVVNGQTNNRGNYVHWSAYGSAPDHFSPTVRPEHLKQAGKAARENGKLTFINVGDSIGAVASDPCEISVYPNAIVEMLQRDNPGVEIDYQDFAIGGTTWGNFADTSYASPAWLDPKSGESWQARCARANPDVVVLHWMGNDVPNFDPFQVYAAVNFWESQAKVPDIIFAITYRPSYSNDVDAGETELQYYTEAWQRAFQASVGWLKTYCQANGFGYIDFDRYVAVARDGYDPEDVALAMVPAAAGTSLPSYESWLTLSSDNYSNAKWEMPHAPSATGTYADECTDASIVCDFDTAPGLVVFSLQPAGTDGIILTGGAVYDIGLYVWFNDSSGFVTWSYSDGIINPNTTKRTTTIPVPTNISQTNPFRLCLEAVGARVRMRVFTPFTNNPTWTPGYPLFYYGTGLTTICDVLIPRTLQTQKYSITASGIGGKNIKFHRICVGDRSQSGPDVHRYVPSTSCYDLYSEVDGNVQLIGGSNAFHMNSQGMRDTQWRAVRDQDWRVWNYEQNPVLQTVSVAGTNGNFILGKPTTASGANAWYDNGGLNIAIQPGSGSAGIYLMGYKNGALDSSIGSNGFAMTADSFLSFNWYTPHVFNSTTNLCNSLGVTINGTTKTVYLNPTTAAPTASTDEGTEGEFRLDDNYLYIYRDGKWRRVAFDTSWT</sequence>
<dbReference type="SUPFAM" id="SSF52266">
    <property type="entry name" value="SGNH hydrolase"/>
    <property type="match status" value="1"/>
</dbReference>
<dbReference type="GO" id="GO:0016788">
    <property type="term" value="F:hydrolase activity, acting on ester bonds"/>
    <property type="evidence" value="ECO:0007669"/>
    <property type="project" value="UniProtKB-ARBA"/>
</dbReference>
<proteinExistence type="predicted"/>
<feature type="compositionally biased region" description="Polar residues" evidence="1">
    <location>
        <begin position="1"/>
        <end position="10"/>
    </location>
</feature>
<dbReference type="RefSeq" id="WP_070323721.1">
    <property type="nucleotide sequence ID" value="NZ_CP015164.1"/>
</dbReference>
<dbReference type="AlphaFoldDB" id="A0A1D8QXP2"/>
<organism evidence="2 3">
    <name type="scientific">Acetobacter ascendens</name>
    <dbReference type="NCBI Taxonomy" id="481146"/>
    <lineage>
        <taxon>Bacteria</taxon>
        <taxon>Pseudomonadati</taxon>
        <taxon>Pseudomonadota</taxon>
        <taxon>Alphaproteobacteria</taxon>
        <taxon>Acetobacterales</taxon>
        <taxon>Acetobacteraceae</taxon>
        <taxon>Acetobacter</taxon>
    </lineage>
</organism>
<dbReference type="KEGG" id="aasc:A4S02_10450"/>